<protein>
    <submittedName>
        <fullName evidence="1">Uncharacterized protein</fullName>
    </submittedName>
</protein>
<comment type="caution">
    <text evidence="1">The sequence shown here is derived from an EMBL/GenBank/DDBJ whole genome shotgun (WGS) entry which is preliminary data.</text>
</comment>
<reference evidence="1 2" key="2">
    <citation type="submission" date="2008-10" db="EMBL/GenBank/DDBJ databases">
        <authorList>
            <person name="Fulton L."/>
            <person name="Clifton S."/>
            <person name="Fulton B."/>
            <person name="Xu J."/>
            <person name="Minx P."/>
            <person name="Pepin K.H."/>
            <person name="Johnson M."/>
            <person name="Bhonagiri V."/>
            <person name="Nash W.E."/>
            <person name="Mardis E.R."/>
            <person name="Wilson R.K."/>
        </authorList>
    </citation>
    <scope>NUCLEOTIDE SEQUENCE [LARGE SCALE GENOMIC DNA]</scope>
    <source>
        <strain evidence="1 2">DSM 16992</strain>
    </source>
</reference>
<evidence type="ECO:0000313" key="2">
    <source>
        <dbReference type="Proteomes" id="UP000003882"/>
    </source>
</evidence>
<sequence length="74" mass="8409">MICLVTTHGSSIVFIDLLLIATVSASKAVLLRYPWDISLDASSELSYLTTIRYEKYKSSRFTCQEPQNFMARLT</sequence>
<evidence type="ECO:0000313" key="1">
    <source>
        <dbReference type="EMBL" id="EEB22197.1"/>
    </source>
</evidence>
<gene>
    <name evidence="1" type="ORF">BIFCAT_00343</name>
</gene>
<dbReference type="AlphaFoldDB" id="B6XT33"/>
<proteinExistence type="predicted"/>
<accession>B6XT33</accession>
<reference evidence="1 2" key="1">
    <citation type="submission" date="2008-10" db="EMBL/GenBank/DDBJ databases">
        <title>Draft genome sequence of Bifidobacterium catenulatum (DSM 16992).</title>
        <authorList>
            <person name="Sudarsanam P."/>
            <person name="Ley R."/>
            <person name="Guruge J."/>
            <person name="Turnbaugh P.J."/>
            <person name="Mahowald M."/>
            <person name="Liep D."/>
            <person name="Gordon J."/>
        </authorList>
    </citation>
    <scope>NUCLEOTIDE SEQUENCE [LARGE SCALE GENOMIC DNA]</scope>
    <source>
        <strain evidence="1 2">DSM 16992</strain>
    </source>
</reference>
<dbReference type="EMBL" id="ABXY01000009">
    <property type="protein sequence ID" value="EEB22197.1"/>
    <property type="molecule type" value="Genomic_DNA"/>
</dbReference>
<dbReference type="Proteomes" id="UP000003882">
    <property type="component" value="Unassembled WGS sequence"/>
</dbReference>
<organism evidence="1 2">
    <name type="scientific">Bifidobacterium catenulatum DSM 16992 = JCM 1194 = LMG 11043</name>
    <dbReference type="NCBI Taxonomy" id="566552"/>
    <lineage>
        <taxon>Bacteria</taxon>
        <taxon>Bacillati</taxon>
        <taxon>Actinomycetota</taxon>
        <taxon>Actinomycetes</taxon>
        <taxon>Bifidobacteriales</taxon>
        <taxon>Bifidobacteriaceae</taxon>
        <taxon>Bifidobacterium</taxon>
    </lineage>
</organism>
<dbReference type="eggNOG" id="ENOG50322B6">
    <property type="taxonomic scope" value="Bacteria"/>
</dbReference>
<name>B6XT33_9BIFI</name>